<keyword evidence="4" id="KW-1185">Reference proteome</keyword>
<proteinExistence type="inferred from homology"/>
<comment type="similarity">
    <text evidence="1">Belongs to the YggT family.</text>
</comment>
<evidence type="ECO:0000313" key="3">
    <source>
        <dbReference type="EMBL" id="WDD97914.1"/>
    </source>
</evidence>
<evidence type="ECO:0000256" key="2">
    <source>
        <dbReference type="SAM" id="Phobius"/>
    </source>
</evidence>
<feature type="transmembrane region" description="Helical" evidence="2">
    <location>
        <begin position="7"/>
        <end position="25"/>
    </location>
</feature>
<dbReference type="Proteomes" id="UP000032568">
    <property type="component" value="Chromosome"/>
</dbReference>
<reference evidence="3 4" key="2">
    <citation type="journal article" date="2022" name="Mar. Drugs">
        <title>Bioassay-Guided Fractionation Leads to the Detection of Cholic Acid Generated by the Rare Thalassomonas sp.</title>
        <authorList>
            <person name="Pheiffer F."/>
            <person name="Schneider Y.K."/>
            <person name="Hansen E.H."/>
            <person name="Andersen J.H."/>
            <person name="Isaksson J."/>
            <person name="Busche T."/>
            <person name="R C."/>
            <person name="Kalinowski J."/>
            <person name="Zyl L.V."/>
            <person name="Trindade M."/>
        </authorList>
    </citation>
    <scope>NUCLEOTIDE SEQUENCE [LARGE SCALE GENOMIC DNA]</scope>
    <source>
        <strain evidence="3 4">A5K-106</strain>
    </source>
</reference>
<dbReference type="RefSeq" id="WP_044832986.1">
    <property type="nucleotide sequence ID" value="NZ_CP059735.1"/>
</dbReference>
<dbReference type="AlphaFoldDB" id="A0AAF0C2Q8"/>
<gene>
    <name evidence="3" type="ORF">SG35_021885</name>
</gene>
<name>A0AAF0C2Q8_9GAMM</name>
<keyword evidence="2" id="KW-0472">Membrane</keyword>
<feature type="transmembrane region" description="Helical" evidence="2">
    <location>
        <begin position="95"/>
        <end position="123"/>
    </location>
</feature>
<protein>
    <submittedName>
        <fullName evidence="3">YggT family protein</fullName>
    </submittedName>
</protein>
<organism evidence="3 4">
    <name type="scientific">Thalassomonas actiniarum</name>
    <dbReference type="NCBI Taxonomy" id="485447"/>
    <lineage>
        <taxon>Bacteria</taxon>
        <taxon>Pseudomonadati</taxon>
        <taxon>Pseudomonadota</taxon>
        <taxon>Gammaproteobacteria</taxon>
        <taxon>Alteromonadales</taxon>
        <taxon>Colwelliaceae</taxon>
        <taxon>Thalassomonas</taxon>
    </lineage>
</organism>
<dbReference type="KEGG" id="tact:SG35_021885"/>
<evidence type="ECO:0000256" key="1">
    <source>
        <dbReference type="ARBA" id="ARBA00010894"/>
    </source>
</evidence>
<keyword evidence="2" id="KW-1133">Transmembrane helix</keyword>
<dbReference type="PANTHER" id="PTHR33219:SF14">
    <property type="entry name" value="PROTEIN COFACTOR ASSEMBLY OF COMPLEX C SUBUNIT B CCB3, CHLOROPLASTIC-RELATED"/>
    <property type="match status" value="1"/>
</dbReference>
<sequence>MEAINYLLDFVFNALVWVLVLRLWLQLVKADFYNPFSQFIVKVSNPMVVPLRRVVPGLGGIDLATLLLAYLVASLKFIVIPLLNSGGFDIPSSMIFGALYLLKQTGVLLFIIMLVMALMSWVVQGYNPTQVIFHQLTEPFLRPIRRIIPNIGGLDLSVLVAFLLLNVINIFIGGAIPVWRML</sequence>
<dbReference type="InterPro" id="IPR003425">
    <property type="entry name" value="CCB3/YggT"/>
</dbReference>
<evidence type="ECO:0000313" key="4">
    <source>
        <dbReference type="Proteomes" id="UP000032568"/>
    </source>
</evidence>
<accession>A0AAF0C2Q8</accession>
<dbReference type="PANTHER" id="PTHR33219">
    <property type="entry name" value="YLMG HOMOLOG PROTEIN 2, CHLOROPLASTIC"/>
    <property type="match status" value="1"/>
</dbReference>
<dbReference type="EMBL" id="CP059735">
    <property type="protein sequence ID" value="WDD97914.1"/>
    <property type="molecule type" value="Genomic_DNA"/>
</dbReference>
<dbReference type="GO" id="GO:0016020">
    <property type="term" value="C:membrane"/>
    <property type="evidence" value="ECO:0007669"/>
    <property type="project" value="InterPro"/>
</dbReference>
<dbReference type="Pfam" id="PF02325">
    <property type="entry name" value="CCB3_YggT"/>
    <property type="match status" value="2"/>
</dbReference>
<keyword evidence="2" id="KW-0812">Transmembrane</keyword>
<feature type="transmembrane region" description="Helical" evidence="2">
    <location>
        <begin position="156"/>
        <end position="179"/>
    </location>
</feature>
<reference evidence="3 4" key="1">
    <citation type="journal article" date="2015" name="Genome Announc.">
        <title>Draft Genome Sequences of Marine Isolates of Thalassomonas viridans and Thalassomonas actiniarum.</title>
        <authorList>
            <person name="Olonade I."/>
            <person name="van Zyl L.J."/>
            <person name="Trindade M."/>
        </authorList>
    </citation>
    <scope>NUCLEOTIDE SEQUENCE [LARGE SCALE GENOMIC DNA]</scope>
    <source>
        <strain evidence="3 4">A5K-106</strain>
    </source>
</reference>
<feature type="transmembrane region" description="Helical" evidence="2">
    <location>
        <begin position="63"/>
        <end position="83"/>
    </location>
</feature>